<evidence type="ECO:0000256" key="1">
    <source>
        <dbReference type="SAM" id="Phobius"/>
    </source>
</evidence>
<comment type="caution">
    <text evidence="2">The sequence shown here is derived from an EMBL/GenBank/DDBJ whole genome shotgun (WGS) entry which is preliminary data.</text>
</comment>
<gene>
    <name evidence="2" type="ORF">NQ314_012724</name>
</gene>
<keyword evidence="3" id="KW-1185">Reference proteome</keyword>
<organism evidence="2 3">
    <name type="scientific">Rhamnusium bicolor</name>
    <dbReference type="NCBI Taxonomy" id="1586634"/>
    <lineage>
        <taxon>Eukaryota</taxon>
        <taxon>Metazoa</taxon>
        <taxon>Ecdysozoa</taxon>
        <taxon>Arthropoda</taxon>
        <taxon>Hexapoda</taxon>
        <taxon>Insecta</taxon>
        <taxon>Pterygota</taxon>
        <taxon>Neoptera</taxon>
        <taxon>Endopterygota</taxon>
        <taxon>Coleoptera</taxon>
        <taxon>Polyphaga</taxon>
        <taxon>Cucujiformia</taxon>
        <taxon>Chrysomeloidea</taxon>
        <taxon>Cerambycidae</taxon>
        <taxon>Lepturinae</taxon>
        <taxon>Rhagiini</taxon>
        <taxon>Rhamnusium</taxon>
    </lineage>
</organism>
<keyword evidence="1" id="KW-0472">Membrane</keyword>
<reference evidence="2" key="1">
    <citation type="journal article" date="2023" name="Insect Mol. Biol.">
        <title>Genome sequencing provides insights into the evolution of gene families encoding plant cell wall-degrading enzymes in longhorned beetles.</title>
        <authorList>
            <person name="Shin N.R."/>
            <person name="Okamura Y."/>
            <person name="Kirsch R."/>
            <person name="Pauchet Y."/>
        </authorList>
    </citation>
    <scope>NUCLEOTIDE SEQUENCE</scope>
    <source>
        <strain evidence="2">RBIC_L_NR</strain>
    </source>
</reference>
<dbReference type="AlphaFoldDB" id="A0AAV8XAC2"/>
<feature type="transmembrane region" description="Helical" evidence="1">
    <location>
        <begin position="34"/>
        <end position="52"/>
    </location>
</feature>
<evidence type="ECO:0000313" key="2">
    <source>
        <dbReference type="EMBL" id="KAJ8935582.1"/>
    </source>
</evidence>
<evidence type="ECO:0000313" key="3">
    <source>
        <dbReference type="Proteomes" id="UP001162156"/>
    </source>
</evidence>
<keyword evidence="1" id="KW-1133">Transmembrane helix</keyword>
<protein>
    <submittedName>
        <fullName evidence="2">Uncharacterized protein</fullName>
    </submittedName>
</protein>
<accession>A0AAV8XAC2</accession>
<proteinExistence type="predicted"/>
<dbReference type="Proteomes" id="UP001162156">
    <property type="component" value="Unassembled WGS sequence"/>
</dbReference>
<name>A0AAV8XAC2_9CUCU</name>
<keyword evidence="1" id="KW-0812">Transmembrane</keyword>
<dbReference type="EMBL" id="JANEYF010003553">
    <property type="protein sequence ID" value="KAJ8935582.1"/>
    <property type="molecule type" value="Genomic_DNA"/>
</dbReference>
<sequence length="117" mass="13536">MALFRFQWLRRLVRRHSSPIPVDTAGQWKLRLSVVYMLVAWNAFGFVGYMMYTGKTDWAKYYGLISEEELNMKPGQQWAKTLGIKDATVYSVSGFNVSSYEVHDEGDDKEQISNINT</sequence>